<gene>
    <name evidence="1" type="ORF">C0081_09055</name>
</gene>
<organism evidence="1 2">
    <name type="scientific">Cohaesibacter celericrescens</name>
    <dbReference type="NCBI Taxonomy" id="2067669"/>
    <lineage>
        <taxon>Bacteria</taxon>
        <taxon>Pseudomonadati</taxon>
        <taxon>Pseudomonadota</taxon>
        <taxon>Alphaproteobacteria</taxon>
        <taxon>Hyphomicrobiales</taxon>
        <taxon>Cohaesibacteraceae</taxon>
    </lineage>
</organism>
<dbReference type="AlphaFoldDB" id="A0A2N5XSF2"/>
<sequence length="83" mass="9246">MGPIFLVRKIDAIFNKWTQPPDNPMQVGDIYLNPLIHALHLISKRDSPNAAAIDFPREWTTLSFFCCMPATQPLKAAHATALG</sequence>
<comment type="caution">
    <text evidence="1">The sequence shown here is derived from an EMBL/GenBank/DDBJ whole genome shotgun (WGS) entry which is preliminary data.</text>
</comment>
<accession>A0A2N5XSF2</accession>
<dbReference type="EMBL" id="PKUQ01000016">
    <property type="protein sequence ID" value="PLW77461.1"/>
    <property type="molecule type" value="Genomic_DNA"/>
</dbReference>
<keyword evidence="2" id="KW-1185">Reference proteome</keyword>
<evidence type="ECO:0000313" key="1">
    <source>
        <dbReference type="EMBL" id="PLW77461.1"/>
    </source>
</evidence>
<reference evidence="1 2" key="1">
    <citation type="submission" date="2018-01" db="EMBL/GenBank/DDBJ databases">
        <title>The draft genome sequence of Cohaesibacter sp. H1304.</title>
        <authorList>
            <person name="Wang N.-N."/>
            <person name="Du Z.-J."/>
        </authorList>
    </citation>
    <scope>NUCLEOTIDE SEQUENCE [LARGE SCALE GENOMIC DNA]</scope>
    <source>
        <strain evidence="1 2">H1304</strain>
    </source>
</reference>
<evidence type="ECO:0000313" key="2">
    <source>
        <dbReference type="Proteomes" id="UP000234881"/>
    </source>
</evidence>
<proteinExistence type="predicted"/>
<name>A0A2N5XSF2_9HYPH</name>
<dbReference type="Proteomes" id="UP000234881">
    <property type="component" value="Unassembled WGS sequence"/>
</dbReference>
<protein>
    <submittedName>
        <fullName evidence="1">Uncharacterized protein</fullName>
    </submittedName>
</protein>